<evidence type="ECO:0000259" key="9">
    <source>
        <dbReference type="PROSITE" id="PS50109"/>
    </source>
</evidence>
<feature type="domain" description="PAC" evidence="12">
    <location>
        <begin position="869"/>
        <end position="921"/>
    </location>
</feature>
<dbReference type="SUPFAM" id="SSF55874">
    <property type="entry name" value="ATPase domain of HSP90 chaperone/DNA topoisomerase II/histidine kinase"/>
    <property type="match status" value="1"/>
</dbReference>
<accession>A0ABR8A8G9</accession>
<dbReference type="Gene3D" id="1.10.287.130">
    <property type="match status" value="1"/>
</dbReference>
<organism evidence="13 14">
    <name type="scientific">Calothrix parietina FACHB-288</name>
    <dbReference type="NCBI Taxonomy" id="2692896"/>
    <lineage>
        <taxon>Bacteria</taxon>
        <taxon>Bacillati</taxon>
        <taxon>Cyanobacteriota</taxon>
        <taxon>Cyanophyceae</taxon>
        <taxon>Nostocales</taxon>
        <taxon>Calotrichaceae</taxon>
        <taxon>Calothrix</taxon>
    </lineage>
</organism>
<dbReference type="InterPro" id="IPR001789">
    <property type="entry name" value="Sig_transdc_resp-reg_receiver"/>
</dbReference>
<evidence type="ECO:0000256" key="7">
    <source>
        <dbReference type="PROSITE-ProRule" id="PRU00169"/>
    </source>
</evidence>
<dbReference type="SMART" id="SM00388">
    <property type="entry name" value="HisKA"/>
    <property type="match status" value="1"/>
</dbReference>
<dbReference type="CDD" id="cd00082">
    <property type="entry name" value="HisKA"/>
    <property type="match status" value="1"/>
</dbReference>
<comment type="catalytic activity">
    <reaction evidence="1">
        <text>ATP + protein L-histidine = ADP + protein N-phospho-L-histidine.</text>
        <dbReference type="EC" id="2.7.13.3"/>
    </reaction>
</comment>
<feature type="domain" description="PAS" evidence="11">
    <location>
        <begin position="418"/>
        <end position="475"/>
    </location>
</feature>
<evidence type="ECO:0000313" key="13">
    <source>
        <dbReference type="EMBL" id="MBD2196139.1"/>
    </source>
</evidence>
<dbReference type="NCBIfam" id="TIGR00229">
    <property type="entry name" value="sensory_box"/>
    <property type="match status" value="5"/>
</dbReference>
<feature type="domain" description="PAC" evidence="12">
    <location>
        <begin position="232"/>
        <end position="284"/>
    </location>
</feature>
<dbReference type="Gene3D" id="3.40.50.2300">
    <property type="match status" value="2"/>
</dbReference>
<gene>
    <name evidence="13" type="ORF">H6G24_11610</name>
</gene>
<dbReference type="SUPFAM" id="SSF55785">
    <property type="entry name" value="PYP-like sensor domain (PAS domain)"/>
    <property type="match status" value="7"/>
</dbReference>
<dbReference type="PANTHER" id="PTHR43304:SF1">
    <property type="entry name" value="PAC DOMAIN-CONTAINING PROTEIN"/>
    <property type="match status" value="1"/>
</dbReference>
<dbReference type="InterPro" id="IPR003661">
    <property type="entry name" value="HisK_dim/P_dom"/>
</dbReference>
<dbReference type="InterPro" id="IPR035965">
    <property type="entry name" value="PAS-like_dom_sf"/>
</dbReference>
<sequence length="1436" mass="160804">MSTHRTVMVIVDAEESDRDYEHQLQQDGSFAYRIIQEKYSHQIDLLLRSPSVDAIVLALSSPDSESCAAIQQLQAQMGNCCPPIVVIDRDDADIAVRALKHGAVDYLVKERMTPEDLRQAVRNAIAIDLTQQKQAEAVIQQLNRDLANRVVELQTLFEIIPIGIAIATDPDCLQMHSNAYLRQLLGVEPSRNVSKSSPPQEQPSYRTFRDGKEVPAAELPMQIAARLGVDVRDAEFEILLADGTVCQILAYATPLRDEQQQIRGCIGAFVDITERHQTAAALKTSQQRYQELAEAMPQMVWTADASGAVNYWNQRWYDYTGLSPAESMGVAGVDQVHPQERDRTLEKWSQSVANGQPFEIEYRIRRVDGVYHWFICRGIPTKDSQGQITGWIGTITDIDHQKQLEKQLLNEIANHERSEAILQAFIAASPTVLVLFDRELRFLYGNEALAKINGLPLSEHIGKTLWDIVPQMAPDFAPLLFNVMETQQPVLNLEFRGEVRPGVFRHTIANHYPVCLPSGEAIGVGVAVMDITNLTLAQQELAESEARFRTLADNISQFAWMADETGAIFWYNKRWYDYTGTTPQEMLGWGWQKVHHPQHKERVVKKFRHSMETGESWEDTFLLRSQNGEYRWFLSRAIPVLDEQGKVLRWFGTNTDITDLRETEIALKQTTERLNLALKSTPITLFNQDLNLRYTWIYNPSFDFAVAEVIGKQDQDLLSPETAAYLTQLKQQVLDTGVSLRQEVKLIKDRQTAYHDLTIDPIRDAQNNIVGITCAAVDITDRKHAELALQEVHIQLEAALAAGLIYTWRWHIPDNRVITDRSSAHLFGVDPESAAAGLPIEQFINAIHPEDLPLVSAAIKRAIAYREDYVVEYRIINAEQQERWVIARGRVEYDANGKAIAFPGVLADITDRKQSEAALRQSEDRLRMAIESAQLGTWDLNISTNQLIWDVGCKAMFGLPPEAETSLEVFFAGLHPDDRDRLEQIVQAAFNPATGGQYDVEYRTIGINDGIERWIRAKGQTYFDAAGHPLRFIGTVLDITEQKCAEAQREKLLQQEQAAREAAERANRIKDEFLAVLSHELRSPLNPILGWTKLLQSRKLDESKTVEALATIERNVKLQTQLIDDLLDVAKILRGKLSLNLTSVNLSFIITAAIDTVKTAAIAKSITIHPVLPNIGQVPGDAARLQQIIWNLLSNAIKFTPNGGRVDIKLQKVSDRAEIIVKDTGKGISPDFLPHLFESFRQEDASITRKYGGLGLGLAIVRQLVEAHGGAIAADSPGIGLGATFTVQLPLLNLVPEIQPTEDFFAQKLDLSGIRILAVDDDTDAREFLTVLLTQHGAEVVTVTTAAEVLATLEFFPADILISDIGMPEVDGYTLIQQIRALPPKKGGQIPAIALTAYARVDDYQRALNSGYHRHLTKPLDPEKLVQAVIALTKNK</sequence>
<reference evidence="13 14" key="1">
    <citation type="journal article" date="2020" name="ISME J.">
        <title>Comparative genomics reveals insights into cyanobacterial evolution and habitat adaptation.</title>
        <authorList>
            <person name="Chen M.Y."/>
            <person name="Teng W.K."/>
            <person name="Zhao L."/>
            <person name="Hu C.X."/>
            <person name="Zhou Y.K."/>
            <person name="Han B.P."/>
            <person name="Song L.R."/>
            <person name="Shu W.S."/>
        </authorList>
    </citation>
    <scope>NUCLEOTIDE SEQUENCE [LARGE SCALE GENOMIC DNA]</scope>
    <source>
        <strain evidence="13 14">FACHB-288</strain>
    </source>
</reference>
<dbReference type="InterPro" id="IPR000700">
    <property type="entry name" value="PAS-assoc_C"/>
</dbReference>
<keyword evidence="5" id="KW-0418">Kinase</keyword>
<dbReference type="EC" id="2.7.13.3" evidence="2"/>
<dbReference type="SMART" id="SM00448">
    <property type="entry name" value="REC"/>
    <property type="match status" value="2"/>
</dbReference>
<keyword evidence="8" id="KW-0175">Coiled coil</keyword>
<dbReference type="CDD" id="cd00156">
    <property type="entry name" value="REC"/>
    <property type="match status" value="1"/>
</dbReference>
<dbReference type="PROSITE" id="PS50113">
    <property type="entry name" value="PAC"/>
    <property type="match status" value="6"/>
</dbReference>
<dbReference type="SMART" id="SM00091">
    <property type="entry name" value="PAS"/>
    <property type="match status" value="5"/>
</dbReference>
<keyword evidence="3 7" id="KW-0597">Phosphoprotein</keyword>
<evidence type="ECO:0000259" key="11">
    <source>
        <dbReference type="PROSITE" id="PS50112"/>
    </source>
</evidence>
<comment type="caution">
    <text evidence="7">Lacks conserved residue(s) required for the propagation of feature annotation.</text>
</comment>
<dbReference type="Pfam" id="PF08448">
    <property type="entry name" value="PAS_4"/>
    <property type="match status" value="3"/>
</dbReference>
<dbReference type="InterPro" id="IPR013655">
    <property type="entry name" value="PAS_fold_3"/>
</dbReference>
<evidence type="ECO:0000256" key="6">
    <source>
        <dbReference type="ARBA" id="ARBA00023012"/>
    </source>
</evidence>
<dbReference type="SMART" id="SM00086">
    <property type="entry name" value="PAC"/>
    <property type="match status" value="7"/>
</dbReference>
<evidence type="ECO:0000256" key="1">
    <source>
        <dbReference type="ARBA" id="ARBA00000085"/>
    </source>
</evidence>
<keyword evidence="14" id="KW-1185">Reference proteome</keyword>
<dbReference type="PROSITE" id="PS50112">
    <property type="entry name" value="PAS"/>
    <property type="match status" value="4"/>
</dbReference>
<dbReference type="CDD" id="cd00130">
    <property type="entry name" value="PAS"/>
    <property type="match status" value="6"/>
</dbReference>
<dbReference type="Gene3D" id="2.10.70.100">
    <property type="match status" value="2"/>
</dbReference>
<feature type="domain" description="PAS" evidence="11">
    <location>
        <begin position="544"/>
        <end position="614"/>
    </location>
</feature>
<evidence type="ECO:0000259" key="12">
    <source>
        <dbReference type="PROSITE" id="PS50113"/>
    </source>
</evidence>
<dbReference type="InterPro" id="IPR013656">
    <property type="entry name" value="PAS_4"/>
</dbReference>
<dbReference type="InterPro" id="IPR004358">
    <property type="entry name" value="Sig_transdc_His_kin-like_C"/>
</dbReference>
<evidence type="ECO:0000256" key="8">
    <source>
        <dbReference type="SAM" id="Coils"/>
    </source>
</evidence>
<feature type="coiled-coil region" evidence="8">
    <location>
        <begin position="1037"/>
        <end position="1072"/>
    </location>
</feature>
<dbReference type="Proteomes" id="UP000658514">
    <property type="component" value="Unassembled WGS sequence"/>
</dbReference>
<dbReference type="PANTHER" id="PTHR43304">
    <property type="entry name" value="PHYTOCHROME-LIKE PROTEIN CPH1"/>
    <property type="match status" value="1"/>
</dbReference>
<evidence type="ECO:0000256" key="5">
    <source>
        <dbReference type="ARBA" id="ARBA00022777"/>
    </source>
</evidence>
<dbReference type="InterPro" id="IPR036097">
    <property type="entry name" value="HisK_dim/P_sf"/>
</dbReference>
<evidence type="ECO:0000256" key="4">
    <source>
        <dbReference type="ARBA" id="ARBA00022679"/>
    </source>
</evidence>
<feature type="domain" description="Response regulatory" evidence="10">
    <location>
        <begin position="1315"/>
        <end position="1433"/>
    </location>
</feature>
<dbReference type="Gene3D" id="3.30.565.10">
    <property type="entry name" value="Histidine kinase-like ATPase, C-terminal domain"/>
    <property type="match status" value="1"/>
</dbReference>
<dbReference type="SMART" id="SM00387">
    <property type="entry name" value="HATPase_c"/>
    <property type="match status" value="1"/>
</dbReference>
<keyword evidence="4" id="KW-0808">Transferase</keyword>
<feature type="domain" description="PAC" evidence="12">
    <location>
        <begin position="615"/>
        <end position="669"/>
    </location>
</feature>
<evidence type="ECO:0000259" key="10">
    <source>
        <dbReference type="PROSITE" id="PS50110"/>
    </source>
</evidence>
<dbReference type="InterPro" id="IPR011006">
    <property type="entry name" value="CheY-like_superfamily"/>
</dbReference>
<proteinExistence type="predicted"/>
<protein>
    <recommendedName>
        <fullName evidence="2">histidine kinase</fullName>
        <ecNumber evidence="2">2.7.13.3</ecNumber>
    </recommendedName>
</protein>
<name>A0ABR8A8G9_9CYAN</name>
<dbReference type="InterPro" id="IPR000014">
    <property type="entry name" value="PAS"/>
</dbReference>
<dbReference type="Pfam" id="PF02518">
    <property type="entry name" value="HATPase_c"/>
    <property type="match status" value="1"/>
</dbReference>
<dbReference type="InterPro" id="IPR003594">
    <property type="entry name" value="HATPase_dom"/>
</dbReference>
<dbReference type="Gene3D" id="3.30.450.20">
    <property type="entry name" value="PAS domain"/>
    <property type="match status" value="7"/>
</dbReference>
<feature type="domain" description="Histidine kinase" evidence="9">
    <location>
        <begin position="1076"/>
        <end position="1293"/>
    </location>
</feature>
<feature type="domain" description="PAC" evidence="12">
    <location>
        <begin position="998"/>
        <end position="1051"/>
    </location>
</feature>
<dbReference type="EMBL" id="JACJQH010000015">
    <property type="protein sequence ID" value="MBD2196139.1"/>
    <property type="molecule type" value="Genomic_DNA"/>
</dbReference>
<feature type="modified residue" description="4-aspartylphosphate" evidence="7">
    <location>
        <position position="1364"/>
    </location>
</feature>
<feature type="domain" description="PAS" evidence="11">
    <location>
        <begin position="922"/>
        <end position="993"/>
    </location>
</feature>
<feature type="domain" description="PAS" evidence="11">
    <location>
        <begin position="285"/>
        <end position="355"/>
    </location>
</feature>
<dbReference type="InterPro" id="IPR001610">
    <property type="entry name" value="PAC"/>
</dbReference>
<dbReference type="PRINTS" id="PR00344">
    <property type="entry name" value="BCTRLSENSOR"/>
</dbReference>
<evidence type="ECO:0000313" key="14">
    <source>
        <dbReference type="Proteomes" id="UP000658514"/>
    </source>
</evidence>
<keyword evidence="6" id="KW-0902">Two-component regulatory system</keyword>
<dbReference type="CDD" id="cd17580">
    <property type="entry name" value="REC_2_DhkD-like"/>
    <property type="match status" value="1"/>
</dbReference>
<evidence type="ECO:0000256" key="3">
    <source>
        <dbReference type="ARBA" id="ARBA00022553"/>
    </source>
</evidence>
<feature type="domain" description="PAC" evidence="12">
    <location>
        <begin position="734"/>
        <end position="791"/>
    </location>
</feature>
<dbReference type="CDD" id="cd16922">
    <property type="entry name" value="HATPase_EvgS-ArcB-TorS-like"/>
    <property type="match status" value="1"/>
</dbReference>
<dbReference type="SUPFAM" id="SSF52172">
    <property type="entry name" value="CheY-like"/>
    <property type="match status" value="2"/>
</dbReference>
<dbReference type="PROSITE" id="PS50109">
    <property type="entry name" value="HIS_KIN"/>
    <property type="match status" value="1"/>
</dbReference>
<feature type="domain" description="Response regulatory" evidence="10">
    <location>
        <begin position="6"/>
        <end position="124"/>
    </location>
</feature>
<evidence type="ECO:0000256" key="2">
    <source>
        <dbReference type="ARBA" id="ARBA00012438"/>
    </source>
</evidence>
<dbReference type="InterPro" id="IPR052162">
    <property type="entry name" value="Sensor_kinase/Photoreceptor"/>
</dbReference>
<dbReference type="PROSITE" id="PS50110">
    <property type="entry name" value="RESPONSE_REGULATORY"/>
    <property type="match status" value="2"/>
</dbReference>
<dbReference type="Pfam" id="PF00512">
    <property type="entry name" value="HisKA"/>
    <property type="match status" value="1"/>
</dbReference>
<dbReference type="SUPFAM" id="SSF47384">
    <property type="entry name" value="Homodimeric domain of signal transducing histidine kinase"/>
    <property type="match status" value="1"/>
</dbReference>
<dbReference type="InterPro" id="IPR036890">
    <property type="entry name" value="HATPase_C_sf"/>
</dbReference>
<dbReference type="RefSeq" id="WP_190541034.1">
    <property type="nucleotide sequence ID" value="NZ_CAWPNO010000046.1"/>
</dbReference>
<dbReference type="Pfam" id="PF00072">
    <property type="entry name" value="Response_reg"/>
    <property type="match status" value="1"/>
</dbReference>
<feature type="domain" description="PAC" evidence="12">
    <location>
        <begin position="358"/>
        <end position="410"/>
    </location>
</feature>
<dbReference type="Pfam" id="PF08447">
    <property type="entry name" value="PAS_3"/>
    <property type="match status" value="4"/>
</dbReference>
<dbReference type="InterPro" id="IPR005467">
    <property type="entry name" value="His_kinase_dom"/>
</dbReference>
<comment type="caution">
    <text evidence="13">The sequence shown here is derived from an EMBL/GenBank/DDBJ whole genome shotgun (WGS) entry which is preliminary data.</text>
</comment>